<protein>
    <submittedName>
        <fullName evidence="2">Uncharacterized protein</fullName>
    </submittedName>
</protein>
<proteinExistence type="predicted"/>
<dbReference type="RefSeq" id="WP_180260934.1">
    <property type="nucleotide sequence ID" value="NZ_AWQQ01000017.1"/>
</dbReference>
<comment type="caution">
    <text evidence="2">The sequence shown here is derived from an EMBL/GenBank/DDBJ whole genome shotgun (WGS) entry which is preliminary data.</text>
</comment>
<gene>
    <name evidence="2" type="ORF">P378_02390</name>
</gene>
<dbReference type="AlphaFoldDB" id="A0A2C6MHB5"/>
<evidence type="ECO:0000256" key="1">
    <source>
        <dbReference type="SAM" id="Phobius"/>
    </source>
</evidence>
<accession>A0A2C6MHB5</accession>
<dbReference type="Proteomes" id="UP000222564">
    <property type="component" value="Unassembled WGS sequence"/>
</dbReference>
<reference evidence="2 3" key="1">
    <citation type="submission" date="2013-09" db="EMBL/GenBank/DDBJ databases">
        <title>Biodegradation of hydrocarbons in the deep terrestrial subsurface : characterization of a microbial consortium composed of two Desulfotomaculum species originating from a deep geological formation.</title>
        <authorList>
            <person name="Aullo T."/>
            <person name="Berlendis S."/>
            <person name="Lascourreges J.-F."/>
            <person name="Dessort D."/>
            <person name="Saint-Laurent S."/>
            <person name="Schraauwers B."/>
            <person name="Mas J."/>
            <person name="Magot M."/>
            <person name="Ranchou-Peyruse A."/>
        </authorList>
    </citation>
    <scope>NUCLEOTIDE SEQUENCE [LARGE SCALE GENOMIC DNA]</scope>
    <source>
        <strain evidence="2 3">Bs107</strain>
    </source>
</reference>
<name>A0A2C6MHB5_9FIRM</name>
<keyword evidence="1" id="KW-0812">Transmembrane</keyword>
<evidence type="ECO:0000313" key="3">
    <source>
        <dbReference type="Proteomes" id="UP000222564"/>
    </source>
</evidence>
<organism evidence="2 3">
    <name type="scientific">Desulforamulus profundi</name>
    <dbReference type="NCBI Taxonomy" id="1383067"/>
    <lineage>
        <taxon>Bacteria</taxon>
        <taxon>Bacillati</taxon>
        <taxon>Bacillota</taxon>
        <taxon>Clostridia</taxon>
        <taxon>Eubacteriales</taxon>
        <taxon>Peptococcaceae</taxon>
        <taxon>Desulforamulus</taxon>
    </lineage>
</organism>
<keyword evidence="1" id="KW-0472">Membrane</keyword>
<keyword evidence="3" id="KW-1185">Reference proteome</keyword>
<evidence type="ECO:0000313" key="2">
    <source>
        <dbReference type="EMBL" id="PHJ39658.1"/>
    </source>
</evidence>
<dbReference type="EMBL" id="AWQQ01000017">
    <property type="protein sequence ID" value="PHJ39658.1"/>
    <property type="molecule type" value="Genomic_DNA"/>
</dbReference>
<sequence length="52" mass="5759">MKIDKQSAVIGSIVLVGSSVAQHLLYGHIDWVYSILMAIVFIILAPYISKKK</sequence>
<feature type="transmembrane region" description="Helical" evidence="1">
    <location>
        <begin position="31"/>
        <end position="49"/>
    </location>
</feature>
<keyword evidence="1" id="KW-1133">Transmembrane helix</keyword>